<evidence type="ECO:0000256" key="2">
    <source>
        <dbReference type="ARBA" id="ARBA00022692"/>
    </source>
</evidence>
<dbReference type="PANTHER" id="PTHR15260">
    <property type="entry name" value="SARCOSPAN"/>
    <property type="match status" value="1"/>
</dbReference>
<evidence type="ECO:0000313" key="8">
    <source>
        <dbReference type="Proteomes" id="UP000027135"/>
    </source>
</evidence>
<feature type="transmembrane region" description="Helical" evidence="6">
    <location>
        <begin position="211"/>
        <end position="244"/>
    </location>
</feature>
<evidence type="ECO:0000313" key="7">
    <source>
        <dbReference type="EMBL" id="KDR06172.1"/>
    </source>
</evidence>
<protein>
    <submittedName>
        <fullName evidence="7">Sarcospan</fullName>
    </submittedName>
</protein>
<accession>A0A067QSL9</accession>
<dbReference type="InterPro" id="IPR030429">
    <property type="entry name" value="Sarcospan"/>
</dbReference>
<dbReference type="GO" id="GO:0042383">
    <property type="term" value="C:sarcolemma"/>
    <property type="evidence" value="ECO:0007669"/>
    <property type="project" value="TreeGrafter"/>
</dbReference>
<keyword evidence="3 6" id="KW-1133">Transmembrane helix</keyword>
<reference evidence="7 8" key="1">
    <citation type="journal article" date="2014" name="Nat. Commun.">
        <title>Molecular traces of alternative social organization in a termite genome.</title>
        <authorList>
            <person name="Terrapon N."/>
            <person name="Li C."/>
            <person name="Robertson H.M."/>
            <person name="Ji L."/>
            <person name="Meng X."/>
            <person name="Booth W."/>
            <person name="Chen Z."/>
            <person name="Childers C.P."/>
            <person name="Glastad K.M."/>
            <person name="Gokhale K."/>
            <person name="Gowin J."/>
            <person name="Gronenberg W."/>
            <person name="Hermansen R.A."/>
            <person name="Hu H."/>
            <person name="Hunt B.G."/>
            <person name="Huylmans A.K."/>
            <person name="Khalil S.M."/>
            <person name="Mitchell R.D."/>
            <person name="Munoz-Torres M.C."/>
            <person name="Mustard J.A."/>
            <person name="Pan H."/>
            <person name="Reese J.T."/>
            <person name="Scharf M.E."/>
            <person name="Sun F."/>
            <person name="Vogel H."/>
            <person name="Xiao J."/>
            <person name="Yang W."/>
            <person name="Yang Z."/>
            <person name="Yang Z."/>
            <person name="Zhou J."/>
            <person name="Zhu J."/>
            <person name="Brent C.S."/>
            <person name="Elsik C.G."/>
            <person name="Goodisman M.A."/>
            <person name="Liberles D.A."/>
            <person name="Roe R.M."/>
            <person name="Vargo E.L."/>
            <person name="Vilcinskas A."/>
            <person name="Wang J."/>
            <person name="Bornberg-Bauer E."/>
            <person name="Korb J."/>
            <person name="Zhang G."/>
            <person name="Liebig J."/>
        </authorList>
    </citation>
    <scope>NUCLEOTIDE SEQUENCE [LARGE SCALE GENOMIC DNA]</scope>
    <source>
        <tissue evidence="7">Whole organism</tissue>
    </source>
</reference>
<comment type="subcellular location">
    <subcellularLocation>
        <location evidence="1">Membrane</location>
        <topology evidence="1">Multi-pass membrane protein</topology>
    </subcellularLocation>
</comment>
<evidence type="ECO:0000256" key="4">
    <source>
        <dbReference type="ARBA" id="ARBA00023136"/>
    </source>
</evidence>
<name>A0A067QSL9_ZOONE</name>
<feature type="transmembrane region" description="Helical" evidence="6">
    <location>
        <begin position="282"/>
        <end position="306"/>
    </location>
</feature>
<keyword evidence="4 6" id="KW-0472">Membrane</keyword>
<dbReference type="PANTHER" id="PTHR15260:SF1">
    <property type="entry name" value="SARCOSPAN"/>
    <property type="match status" value="1"/>
</dbReference>
<evidence type="ECO:0000256" key="3">
    <source>
        <dbReference type="ARBA" id="ARBA00022989"/>
    </source>
</evidence>
<dbReference type="InterPro" id="IPR007237">
    <property type="entry name" value="CD20-like"/>
</dbReference>
<dbReference type="Pfam" id="PF04103">
    <property type="entry name" value="CD20"/>
    <property type="match status" value="1"/>
</dbReference>
<feature type="region of interest" description="Disordered" evidence="5">
    <location>
        <begin position="1"/>
        <end position="37"/>
    </location>
</feature>
<feature type="transmembrane region" description="Helical" evidence="6">
    <location>
        <begin position="180"/>
        <end position="199"/>
    </location>
</feature>
<evidence type="ECO:0000256" key="5">
    <source>
        <dbReference type="SAM" id="MobiDB-lite"/>
    </source>
</evidence>
<keyword evidence="8" id="KW-1185">Reference proteome</keyword>
<organism evidence="7 8">
    <name type="scientific">Zootermopsis nevadensis</name>
    <name type="common">Dampwood termite</name>
    <dbReference type="NCBI Taxonomy" id="136037"/>
    <lineage>
        <taxon>Eukaryota</taxon>
        <taxon>Metazoa</taxon>
        <taxon>Ecdysozoa</taxon>
        <taxon>Arthropoda</taxon>
        <taxon>Hexapoda</taxon>
        <taxon>Insecta</taxon>
        <taxon>Pterygota</taxon>
        <taxon>Neoptera</taxon>
        <taxon>Polyneoptera</taxon>
        <taxon>Dictyoptera</taxon>
        <taxon>Blattodea</taxon>
        <taxon>Blattoidea</taxon>
        <taxon>Termitoidae</taxon>
        <taxon>Termopsidae</taxon>
        <taxon>Zootermopsis</taxon>
    </lineage>
</organism>
<keyword evidence="2 6" id="KW-0812">Transmembrane</keyword>
<sequence length="338" mass="37053">MAQNVNNCEHVPMVTGSNNSYTLPRMRRDPSSKPTVRIVENPPQRRPLSLYDNLQQRSGSVSSAAVSVGNLGDSAAPATTMERSPSQANCLSTTVPQNIAATNIAGRHTPTRNSLRHSRMIVLSRTGGKVPRKYHPPVLRHHRLATALAALQVLLGVAVSSLAVWLLIWAPNLRVRDIPYWSGLPLLMSGIMGLLLLCCCHKDYPGMPFGIWMFSVKVISVCMAVVAGVTCFCACVFALLHLIFLTSMTCEPAHVLNATCVCQDVQRTYHYADLNCPEVGNILTILLIGSCAANSIGGILATWYVFLHWSSRYTYLYSEVQNSDNKPIMFSNKLGDPK</sequence>
<evidence type="ECO:0000256" key="1">
    <source>
        <dbReference type="ARBA" id="ARBA00004141"/>
    </source>
</evidence>
<proteinExistence type="predicted"/>
<dbReference type="eggNOG" id="ENOG502S406">
    <property type="taxonomic scope" value="Eukaryota"/>
</dbReference>
<evidence type="ECO:0000256" key="6">
    <source>
        <dbReference type="SAM" id="Phobius"/>
    </source>
</evidence>
<dbReference type="GO" id="GO:0016010">
    <property type="term" value="C:dystrophin-associated glycoprotein complex"/>
    <property type="evidence" value="ECO:0007669"/>
    <property type="project" value="InterPro"/>
</dbReference>
<dbReference type="OrthoDB" id="7685256at2759"/>
<feature type="transmembrane region" description="Helical" evidence="6">
    <location>
        <begin position="144"/>
        <end position="168"/>
    </location>
</feature>
<dbReference type="STRING" id="136037.A0A067QSL9"/>
<dbReference type="Proteomes" id="UP000027135">
    <property type="component" value="Unassembled WGS sequence"/>
</dbReference>
<dbReference type="AlphaFoldDB" id="A0A067QSL9"/>
<dbReference type="InParanoid" id="A0A067QSL9"/>
<dbReference type="EMBL" id="KK853606">
    <property type="protein sequence ID" value="KDR06172.1"/>
    <property type="molecule type" value="Genomic_DNA"/>
</dbReference>
<dbReference type="OMA" id="GHRPQKF"/>
<gene>
    <name evidence="7" type="ORF">L798_03582</name>
</gene>